<feature type="transmembrane region" description="Helical" evidence="2">
    <location>
        <begin position="31"/>
        <end position="50"/>
    </location>
</feature>
<name>A0A5P8FP54_9MICO</name>
<feature type="region of interest" description="Disordered" evidence="1">
    <location>
        <begin position="139"/>
        <end position="158"/>
    </location>
</feature>
<gene>
    <name evidence="3" type="ORF">EEW87_012610</name>
</gene>
<feature type="transmembrane region" description="Helical" evidence="2">
    <location>
        <begin position="62"/>
        <end position="80"/>
    </location>
</feature>
<dbReference type="RefSeq" id="WP_123092327.1">
    <property type="nucleotide sequence ID" value="NZ_CP044548.2"/>
</dbReference>
<dbReference type="EMBL" id="CP044548">
    <property type="protein sequence ID" value="QFQ30971.2"/>
    <property type="molecule type" value="Genomic_DNA"/>
</dbReference>
<proteinExistence type="predicted"/>
<feature type="transmembrane region" description="Helical" evidence="2">
    <location>
        <begin position="241"/>
        <end position="259"/>
    </location>
</feature>
<reference evidence="3 4" key="1">
    <citation type="submission" date="2019-09" db="EMBL/GenBank/DDBJ databases">
        <title>Complete Genome Sequence of Janibacter melonis M714 with both human health impact and industrial applications.</title>
        <authorList>
            <person name="Jin M."/>
            <person name="Zhao Q.R."/>
        </authorList>
    </citation>
    <scope>NUCLEOTIDE SEQUENCE [LARGE SCALE GENOMIC DNA]</scope>
    <source>
        <strain evidence="3 4">M714</strain>
    </source>
</reference>
<keyword evidence="2" id="KW-0472">Membrane</keyword>
<protein>
    <submittedName>
        <fullName evidence="3">Uncharacterized protein</fullName>
    </submittedName>
</protein>
<feature type="transmembrane region" description="Helical" evidence="2">
    <location>
        <begin position="112"/>
        <end position="131"/>
    </location>
</feature>
<keyword evidence="2" id="KW-0812">Transmembrane</keyword>
<dbReference type="GeneID" id="59162017"/>
<keyword evidence="2" id="KW-1133">Transmembrane helix</keyword>
<organism evidence="3 4">
    <name type="scientific">Janibacter melonis</name>
    <dbReference type="NCBI Taxonomy" id="262209"/>
    <lineage>
        <taxon>Bacteria</taxon>
        <taxon>Bacillati</taxon>
        <taxon>Actinomycetota</taxon>
        <taxon>Actinomycetes</taxon>
        <taxon>Micrococcales</taxon>
        <taxon>Intrasporangiaceae</taxon>
        <taxon>Janibacter</taxon>
    </lineage>
</organism>
<dbReference type="Proteomes" id="UP000271708">
    <property type="component" value="Chromosome"/>
</dbReference>
<evidence type="ECO:0000313" key="4">
    <source>
        <dbReference type="Proteomes" id="UP000271708"/>
    </source>
</evidence>
<evidence type="ECO:0000256" key="1">
    <source>
        <dbReference type="SAM" id="MobiDB-lite"/>
    </source>
</evidence>
<sequence length="271" mass="27763">MEALLLRLLFPPLTVLLAGWAQHRLGPRRSGQLIGLPLTSGPFLLVLAWGEGVPAATVAARGVLAGQLLVLAFVTLYALGTTATSRPLHVMACVVPTLLVVGAATHAWTDRAPWAIALVVVPLALLALARWRPAPFAGRGERPRDHSLSTTGGPSARELTGRATLTGVLVATLVASSSVLGPSLAGILAAVPLVVSVVVPGTHRHEGGAPARTLLRGTLAVVPGTATFAAVVAVAMGPLGVGTALALALASMLLVNQAVGRLDRLHHRPCR</sequence>
<evidence type="ECO:0000313" key="3">
    <source>
        <dbReference type="EMBL" id="QFQ30971.2"/>
    </source>
</evidence>
<dbReference type="KEGG" id="jme:EEW87_012610"/>
<accession>A0A5P8FP54</accession>
<dbReference type="AlphaFoldDB" id="A0A5P8FP54"/>
<evidence type="ECO:0000256" key="2">
    <source>
        <dbReference type="SAM" id="Phobius"/>
    </source>
</evidence>
<feature type="transmembrane region" description="Helical" evidence="2">
    <location>
        <begin position="86"/>
        <end position="105"/>
    </location>
</feature>